<dbReference type="Pfam" id="PF01047">
    <property type="entry name" value="MarR"/>
    <property type="match status" value="1"/>
</dbReference>
<dbReference type="PANTHER" id="PTHR42756">
    <property type="entry name" value="TRANSCRIPTIONAL REGULATOR, MARR"/>
    <property type="match status" value="1"/>
</dbReference>
<accession>A0A806TJW8</accession>
<dbReference type="Gene3D" id="1.10.10.10">
    <property type="entry name" value="Winged helix-like DNA-binding domain superfamily/Winged helix DNA-binding domain"/>
    <property type="match status" value="1"/>
</dbReference>
<dbReference type="InterPro" id="IPR036390">
    <property type="entry name" value="WH_DNA-bd_sf"/>
</dbReference>
<dbReference type="RefSeq" id="WP_049165923.1">
    <property type="nucleotide sequence ID" value="NZ_CP010586.1"/>
</dbReference>
<evidence type="ECO:0000256" key="1">
    <source>
        <dbReference type="ARBA" id="ARBA00023015"/>
    </source>
</evidence>
<dbReference type="GO" id="GO:0003677">
    <property type="term" value="F:DNA binding"/>
    <property type="evidence" value="ECO:0007669"/>
    <property type="project" value="UniProtKB-KW"/>
</dbReference>
<dbReference type="SMART" id="SM00347">
    <property type="entry name" value="HTH_MARR"/>
    <property type="match status" value="1"/>
</dbReference>
<dbReference type="InterPro" id="IPR000835">
    <property type="entry name" value="HTH_MarR-typ"/>
</dbReference>
<keyword evidence="2" id="KW-0238">DNA-binding</keyword>
<dbReference type="SUPFAM" id="SSF46785">
    <property type="entry name" value="Winged helix' DNA-binding domain"/>
    <property type="match status" value="1"/>
</dbReference>
<proteinExistence type="predicted"/>
<sequence length="145" mass="16915">MNNEEEQILIHCLYFTASRFARNITKLAEKTFDFGDVAPSYLYMIMIVKFHPDITQKELCHKLSIAPSTSTRFIDKLEKLKLVVKKMDGKQTRISLTDEGKKVYHQFRVSLKELFTNYSEILGDEFSKDLSKMLHEASNKLEKES</sequence>
<evidence type="ECO:0000256" key="2">
    <source>
        <dbReference type="ARBA" id="ARBA00023125"/>
    </source>
</evidence>
<keyword evidence="1" id="KW-0805">Transcription regulation</keyword>
<evidence type="ECO:0000313" key="6">
    <source>
        <dbReference type="Proteomes" id="UP000036410"/>
    </source>
</evidence>
<dbReference type="GO" id="GO:0003700">
    <property type="term" value="F:DNA-binding transcription factor activity"/>
    <property type="evidence" value="ECO:0007669"/>
    <property type="project" value="InterPro"/>
</dbReference>
<dbReference type="AlphaFoldDB" id="A0A806TJW8"/>
<feature type="domain" description="HTH marR-type" evidence="4">
    <location>
        <begin position="30"/>
        <end position="127"/>
    </location>
</feature>
<dbReference type="PANTHER" id="PTHR42756:SF1">
    <property type="entry name" value="TRANSCRIPTIONAL REPRESSOR OF EMRAB OPERON"/>
    <property type="match status" value="1"/>
</dbReference>
<gene>
    <name evidence="5" type="ORF">AS52_03709</name>
</gene>
<reference evidence="5 6" key="1">
    <citation type="submission" date="2015-01" db="EMBL/GenBank/DDBJ databases">
        <title>Genome sequence of bacillus megaterium Q3.</title>
        <authorList>
            <person name="Wang Y."/>
            <person name="Luo K."/>
            <person name="Bai L."/>
            <person name="Luo F."/>
        </authorList>
    </citation>
    <scope>NUCLEOTIDE SEQUENCE [LARGE SCALE GENOMIC DNA]</scope>
    <source>
        <strain evidence="5 6">Q3</strain>
    </source>
</reference>
<keyword evidence="3" id="KW-0804">Transcription</keyword>
<evidence type="ECO:0000256" key="3">
    <source>
        <dbReference type="ARBA" id="ARBA00023163"/>
    </source>
</evidence>
<evidence type="ECO:0000259" key="4">
    <source>
        <dbReference type="SMART" id="SM00347"/>
    </source>
</evidence>
<evidence type="ECO:0000313" key="5">
    <source>
        <dbReference type="EMBL" id="AKP78670.1"/>
    </source>
</evidence>
<name>A0A806TJW8_PRIMG</name>
<dbReference type="InterPro" id="IPR036388">
    <property type="entry name" value="WH-like_DNA-bd_sf"/>
</dbReference>
<protein>
    <submittedName>
        <fullName evidence="5">Putative HTH-type transcriptional regulator</fullName>
    </submittedName>
</protein>
<dbReference type="Proteomes" id="UP000036410">
    <property type="component" value="Chromosome"/>
</dbReference>
<organism evidence="5 6">
    <name type="scientific">Priestia megaterium Q3</name>
    <dbReference type="NCBI Taxonomy" id="1452722"/>
    <lineage>
        <taxon>Bacteria</taxon>
        <taxon>Bacillati</taxon>
        <taxon>Bacillota</taxon>
        <taxon>Bacilli</taxon>
        <taxon>Bacillales</taxon>
        <taxon>Bacillaceae</taxon>
        <taxon>Priestia</taxon>
    </lineage>
</organism>
<dbReference type="EMBL" id="CP010586">
    <property type="protein sequence ID" value="AKP78670.1"/>
    <property type="molecule type" value="Genomic_DNA"/>
</dbReference>